<feature type="compositionally biased region" description="Basic residues" evidence="1">
    <location>
        <begin position="182"/>
        <end position="198"/>
    </location>
</feature>
<accession>A0A6J4RXH2</accession>
<feature type="compositionally biased region" description="Basic and acidic residues" evidence="1">
    <location>
        <begin position="230"/>
        <end position="250"/>
    </location>
</feature>
<proteinExistence type="predicted"/>
<feature type="region of interest" description="Disordered" evidence="1">
    <location>
        <begin position="1"/>
        <end position="306"/>
    </location>
</feature>
<evidence type="ECO:0000256" key="1">
    <source>
        <dbReference type="SAM" id="MobiDB-lite"/>
    </source>
</evidence>
<evidence type="ECO:0000313" key="2">
    <source>
        <dbReference type="EMBL" id="CAA9483773.1"/>
    </source>
</evidence>
<feature type="non-terminal residue" evidence="2">
    <location>
        <position position="1"/>
    </location>
</feature>
<feature type="non-terminal residue" evidence="2">
    <location>
        <position position="306"/>
    </location>
</feature>
<feature type="compositionally biased region" description="Basic and acidic residues" evidence="1">
    <location>
        <begin position="15"/>
        <end position="34"/>
    </location>
</feature>
<feature type="compositionally biased region" description="Basic and acidic residues" evidence="1">
    <location>
        <begin position="268"/>
        <end position="279"/>
    </location>
</feature>
<feature type="compositionally biased region" description="Basic residues" evidence="1">
    <location>
        <begin position="126"/>
        <end position="136"/>
    </location>
</feature>
<sequence>ADCLSDAPLRRPGHQRPEDTRLERSPGHRTEHLRRPVRQRAHRGPASPRRPSPAHRRAARRARRRAAGGEDGAQPGQHLDRRRRRRGPLAGGQRGRGGAHHRDQPVVADPAQHRARPALQGAAGRLPRRGRAHRRPQGGPHGRPGGLRLPVCAQLDHPLALRSRAQLPAPDPRHQDHERRRVPGRGHGAPRARALLRRRPLEHAERAARDRPVPPRARRRRLRAAARPALRPERAGGLRLPVDHLADAGHRAPRAGLPGQRPAAPHAAHAEAARHEPDRGPGQGGRGPHQPRAQPPHQAGARRREL</sequence>
<feature type="compositionally biased region" description="Low complexity" evidence="1">
    <location>
        <begin position="288"/>
        <end position="299"/>
    </location>
</feature>
<reference evidence="2" key="1">
    <citation type="submission" date="2020-02" db="EMBL/GenBank/DDBJ databases">
        <authorList>
            <person name="Meier V. D."/>
        </authorList>
    </citation>
    <scope>NUCLEOTIDE SEQUENCE</scope>
    <source>
        <strain evidence="2">AVDCRST_MAG45</strain>
    </source>
</reference>
<protein>
    <submittedName>
        <fullName evidence="2">Uncharacterized protein</fullName>
    </submittedName>
</protein>
<dbReference type="EMBL" id="CADCVU010000029">
    <property type="protein sequence ID" value="CAA9483773.1"/>
    <property type="molecule type" value="Genomic_DNA"/>
</dbReference>
<feature type="compositionally biased region" description="Basic residues" evidence="1">
    <location>
        <begin position="52"/>
        <end position="66"/>
    </location>
</feature>
<name>A0A6J4RXH2_9ACTN</name>
<feature type="compositionally biased region" description="Basic and acidic residues" evidence="1">
    <location>
        <begin position="171"/>
        <end position="181"/>
    </location>
</feature>
<gene>
    <name evidence="2" type="ORF">AVDCRST_MAG45-324</name>
</gene>
<dbReference type="AlphaFoldDB" id="A0A6J4RXH2"/>
<feature type="compositionally biased region" description="Basic and acidic residues" evidence="1">
    <location>
        <begin position="199"/>
        <end position="213"/>
    </location>
</feature>
<organism evidence="2">
    <name type="scientific">uncultured Solirubrobacterales bacterium</name>
    <dbReference type="NCBI Taxonomy" id="768556"/>
    <lineage>
        <taxon>Bacteria</taxon>
        <taxon>Bacillati</taxon>
        <taxon>Actinomycetota</taxon>
        <taxon>Thermoleophilia</taxon>
        <taxon>Solirubrobacterales</taxon>
        <taxon>environmental samples</taxon>
    </lineage>
</organism>